<sequence length="319" mass="33952">MKKEPSTAATVTNTSQYRPNGQSRRQARSANDHDVFEGLPVRRWSRQWVHVGKSAPPPPPEPELPLPKETHLLPPMSQALLQAARSSSQGKPTAKPAHIPGQQLFQTKRWMQVPRHLEPPEPVYLAKPLGGKRKRTEVEPPPPPVVAPVRRRVPPPKRKAKPRGRRPGYRKTVTFAAEGNTEGATEAGAILIDPASVVEAPPVPPATAAEVQEVVQLVMPAVPAPEKKKGPKGKKKGLGKKKDVSGKKLKKAKGAVGISTPGKGKKKVKAVATSASSAPAPTTTNDGDGDTSMGGTEAPAIDHATPTIAIPNDENLVPK</sequence>
<feature type="compositionally biased region" description="Pro residues" evidence="1">
    <location>
        <begin position="55"/>
        <end position="65"/>
    </location>
</feature>
<evidence type="ECO:0000313" key="3">
    <source>
        <dbReference type="Proteomes" id="UP001412239"/>
    </source>
</evidence>
<dbReference type="EMBL" id="LN891112">
    <property type="protein sequence ID" value="CUS08811.1"/>
    <property type="molecule type" value="Genomic_DNA"/>
</dbReference>
<dbReference type="AlphaFoldDB" id="A0A292PPV6"/>
<reference evidence="2" key="1">
    <citation type="submission" date="2015-10" db="EMBL/GenBank/DDBJ databases">
        <authorList>
            <person name="Regsiter A."/>
            <person name="william w."/>
        </authorList>
    </citation>
    <scope>NUCLEOTIDE SEQUENCE</scope>
    <source>
        <strain evidence="2">Montdore</strain>
    </source>
</reference>
<feature type="compositionally biased region" description="Basic residues" evidence="1">
    <location>
        <begin position="229"/>
        <end position="239"/>
    </location>
</feature>
<evidence type="ECO:0000256" key="1">
    <source>
        <dbReference type="SAM" id="MobiDB-lite"/>
    </source>
</evidence>
<feature type="region of interest" description="Disordered" evidence="1">
    <location>
        <begin position="222"/>
        <end position="319"/>
    </location>
</feature>
<dbReference type="Proteomes" id="UP001412239">
    <property type="component" value="Unassembled WGS sequence"/>
</dbReference>
<proteinExistence type="predicted"/>
<feature type="compositionally biased region" description="Polar residues" evidence="1">
    <location>
        <begin position="7"/>
        <end position="24"/>
    </location>
</feature>
<protein>
    <submittedName>
        <fullName evidence="2">Uncharacterized protein</fullName>
    </submittedName>
</protein>
<keyword evidence="3" id="KW-1185">Reference proteome</keyword>
<feature type="region of interest" description="Disordered" evidence="1">
    <location>
        <begin position="1"/>
        <end position="38"/>
    </location>
</feature>
<feature type="region of interest" description="Disordered" evidence="1">
    <location>
        <begin position="50"/>
        <end position="172"/>
    </location>
</feature>
<feature type="non-terminal residue" evidence="2">
    <location>
        <position position="319"/>
    </location>
</feature>
<name>A0A292PPV6_9PEZI</name>
<feature type="compositionally biased region" description="Low complexity" evidence="1">
    <location>
        <begin position="72"/>
        <end position="89"/>
    </location>
</feature>
<evidence type="ECO:0000313" key="2">
    <source>
        <dbReference type="EMBL" id="CUS08811.1"/>
    </source>
</evidence>
<organism evidence="2 3">
    <name type="scientific">Tuber aestivum</name>
    <name type="common">summer truffle</name>
    <dbReference type="NCBI Taxonomy" id="59557"/>
    <lineage>
        <taxon>Eukaryota</taxon>
        <taxon>Fungi</taxon>
        <taxon>Dikarya</taxon>
        <taxon>Ascomycota</taxon>
        <taxon>Pezizomycotina</taxon>
        <taxon>Pezizomycetes</taxon>
        <taxon>Pezizales</taxon>
        <taxon>Tuberaceae</taxon>
        <taxon>Tuber</taxon>
    </lineage>
</organism>
<accession>A0A292PPV6</accession>
<feature type="compositionally biased region" description="Low complexity" evidence="1">
    <location>
        <begin position="270"/>
        <end position="284"/>
    </location>
</feature>
<gene>
    <name evidence="2" type="ORF">GSTUAT00007096001</name>
</gene>
<feature type="compositionally biased region" description="Basic residues" evidence="1">
    <location>
        <begin position="149"/>
        <end position="169"/>
    </location>
</feature>